<evidence type="ECO:0000313" key="3">
    <source>
        <dbReference type="RefSeq" id="XP_018518581.1"/>
    </source>
</evidence>
<gene>
    <name evidence="3" type="primary">LOC108874556</name>
</gene>
<feature type="region of interest" description="Disordered" evidence="1">
    <location>
        <begin position="1091"/>
        <end position="1116"/>
    </location>
</feature>
<proteinExistence type="predicted"/>
<evidence type="ECO:0000313" key="2">
    <source>
        <dbReference type="Proteomes" id="UP000694890"/>
    </source>
</evidence>
<feature type="compositionally biased region" description="Basic residues" evidence="1">
    <location>
        <begin position="339"/>
        <end position="352"/>
    </location>
</feature>
<feature type="region of interest" description="Disordered" evidence="1">
    <location>
        <begin position="258"/>
        <end position="298"/>
    </location>
</feature>
<dbReference type="Proteomes" id="UP000694890">
    <property type="component" value="Linkage group LG5"/>
</dbReference>
<feature type="compositionally biased region" description="Basic and acidic residues" evidence="1">
    <location>
        <begin position="49"/>
        <end position="61"/>
    </location>
</feature>
<name>A0AAJ7PDM6_LATCA</name>
<accession>A0AAJ7PDM6</accession>
<feature type="region of interest" description="Disordered" evidence="1">
    <location>
        <begin position="324"/>
        <end position="357"/>
    </location>
</feature>
<sequence>MSADDFQTKYASVMESMLKSAIAETTKLFETMVNDLKAEISKIKKENEDLKTRCSQFERRKSQPTVDTTESEPLPRPSDSNEKRDTAVQCDLVPIRTMLVEQCQPLRNPSLQNQQQQCRYEEMEYSLQEHNYGTRGEGNSQTTFIFVKQEESFDDSSLQSVLKQEGVEPTVVCGQVSNAALPLATACGTEKEGPLINQECSTGEMLEKEEETQVALELPCLGVQSDLNHQSSEPEHSLVISFTAIKDGMEDKILGKLTSKEQPLPTAQQQSVVEPLEKEQPSVTPRQCQREGETSMNEQTDVTVHCTGEELAEPTLQNKEVACDPKSGMEESVVSAQPVRRRRGRPPKKAKHQQQPVKEIIKSPSTDVITEQEVVKTPSVRVEVIEVSSVVDRGNTPVSESPQTFQFKPKKTSSIITPLVQESVNTAVGDVENSKVGSFPVSTASVTRGYSSEKKKTFESQQLSMEMEATFTKSSPAKSLPAPSHRSRCNSVTLQDAMLLVEAMNQSTVENTSSSPKRMAEPPQTHCAPHVGTLQTVDEVPAETLQLPTETLKASGSQPIKQLSTTQLTLHSTLTNEGKAHIKVVMPKQHVVIPTSTVTSAMPSSTQKSVQSQRHLPRPLITSVAQSKLSNAMPHKIIVVPRSVPSLIPKLPTFVSTVVAAQNNSLLPASTAVSLPVGTPSLSPVPQKTIYVTSRKSLPIVPSQSTTSSKDQQSGILPQPKITIIIPRQVSAVEPSTQQSQTIVLTTKQESAEPAAAIKVSSPQELTFCVDAQTATDAVTAILPQKKHNTTETLKYPKQPDSFNEMTNASTKMGSSSELSIPTGLVPTSVSQVEQKLSAVVRLTRLPFSVSTRESVLVSRLLSNGSPESQSILKEGTTREKLSSVVISAQPPEKSVVSTNICPSFKETSVSVPVNTFQMSEQLNNIKEMTLLSYETCTVLGESYASGYVQPSNVSVPDLEKSAVAVSTTEPSDGIPTSNFEEEMISSAVKDCALPNNPPTEEKQSTALIQLTSITSKDTADPHSQMTKTQFLAQLAVSPIVQDLKKASSNDFADSRASSAETNASGKKRLQKNFIVARLRSHLRTHLLRKRTETNPERCTETETTTVSPKKLRLRE</sequence>
<protein>
    <submittedName>
        <fullName evidence="3">Mucin-5AC isoform X1</fullName>
    </submittedName>
</protein>
<dbReference type="RefSeq" id="XP_018518581.1">
    <property type="nucleotide sequence ID" value="XM_018663065.2"/>
</dbReference>
<dbReference type="AlphaFoldDB" id="A0AAJ7PDM6"/>
<evidence type="ECO:0000256" key="1">
    <source>
        <dbReference type="SAM" id="MobiDB-lite"/>
    </source>
</evidence>
<feature type="compositionally biased region" description="Basic and acidic residues" evidence="1">
    <location>
        <begin position="1091"/>
        <end position="1101"/>
    </location>
</feature>
<organism evidence="2 3">
    <name type="scientific">Lates calcarifer</name>
    <name type="common">Barramundi</name>
    <name type="synonym">Holocentrus calcarifer</name>
    <dbReference type="NCBI Taxonomy" id="8187"/>
    <lineage>
        <taxon>Eukaryota</taxon>
        <taxon>Metazoa</taxon>
        <taxon>Chordata</taxon>
        <taxon>Craniata</taxon>
        <taxon>Vertebrata</taxon>
        <taxon>Euteleostomi</taxon>
        <taxon>Actinopterygii</taxon>
        <taxon>Neopterygii</taxon>
        <taxon>Teleostei</taxon>
        <taxon>Neoteleostei</taxon>
        <taxon>Acanthomorphata</taxon>
        <taxon>Carangaria</taxon>
        <taxon>Carangaria incertae sedis</taxon>
        <taxon>Centropomidae</taxon>
        <taxon>Lates</taxon>
    </lineage>
</organism>
<dbReference type="KEGG" id="lcf:108874556"/>
<dbReference type="GeneID" id="108874556"/>
<reference evidence="3" key="1">
    <citation type="submission" date="2025-08" db="UniProtKB">
        <authorList>
            <consortium name="RefSeq"/>
        </authorList>
    </citation>
    <scope>IDENTIFICATION</scope>
    <source>
        <tissue evidence="3">Brain</tissue>
    </source>
</reference>
<feature type="region of interest" description="Disordered" evidence="1">
    <location>
        <begin position="49"/>
        <end position="86"/>
    </location>
</feature>